<evidence type="ECO:0000256" key="2">
    <source>
        <dbReference type="ARBA" id="ARBA00022448"/>
    </source>
</evidence>
<dbReference type="Gene3D" id="1.20.5.3310">
    <property type="match status" value="1"/>
</dbReference>
<accession>A0ABY6M0F9</accession>
<dbReference type="Proteomes" id="UP001163328">
    <property type="component" value="Chromosome"/>
</dbReference>
<keyword evidence="6" id="KW-0811">Translocation</keyword>
<keyword evidence="5 8" id="KW-1133">Transmembrane helix</keyword>
<evidence type="ECO:0000256" key="5">
    <source>
        <dbReference type="ARBA" id="ARBA00022989"/>
    </source>
</evidence>
<dbReference type="InterPro" id="IPR003369">
    <property type="entry name" value="TatA/B/E"/>
</dbReference>
<sequence length="118" mass="13180">MFGIGGSEIFFIIIIALMLFGSKNIPDIARTLGKGFAQLRHATNEIKNEITKSAEENGLGDLKEMNPLNDLKDINPINDIKESLNPLNDIDLTSDVQKEIDQAKEDIEQMTGPIKRQR</sequence>
<name>A0ABY6M0F9_9FLAO</name>
<dbReference type="EMBL" id="CP081495">
    <property type="protein sequence ID" value="UYW00673.1"/>
    <property type="molecule type" value="Genomic_DNA"/>
</dbReference>
<feature type="transmembrane region" description="Helical" evidence="8">
    <location>
        <begin position="6"/>
        <end position="22"/>
    </location>
</feature>
<dbReference type="PANTHER" id="PTHR33162">
    <property type="entry name" value="SEC-INDEPENDENT PROTEIN TRANSLOCASE PROTEIN TATA, CHLOROPLASTIC"/>
    <property type="match status" value="1"/>
</dbReference>
<evidence type="ECO:0000256" key="3">
    <source>
        <dbReference type="ARBA" id="ARBA00022692"/>
    </source>
</evidence>
<keyword evidence="2" id="KW-0813">Transport</keyword>
<evidence type="ECO:0000256" key="6">
    <source>
        <dbReference type="ARBA" id="ARBA00023010"/>
    </source>
</evidence>
<evidence type="ECO:0000256" key="1">
    <source>
        <dbReference type="ARBA" id="ARBA00004167"/>
    </source>
</evidence>
<dbReference type="PANTHER" id="PTHR33162:SF1">
    <property type="entry name" value="SEC-INDEPENDENT PROTEIN TRANSLOCASE PROTEIN TATA, CHLOROPLASTIC"/>
    <property type="match status" value="1"/>
</dbReference>
<protein>
    <submittedName>
        <fullName evidence="9">Twin-arginine translocase TatA/TatE family subunit</fullName>
    </submittedName>
</protein>
<gene>
    <name evidence="9" type="ORF">K5I29_09015</name>
</gene>
<keyword evidence="3 8" id="KW-0812">Transmembrane</keyword>
<proteinExistence type="predicted"/>
<evidence type="ECO:0000256" key="7">
    <source>
        <dbReference type="ARBA" id="ARBA00023136"/>
    </source>
</evidence>
<evidence type="ECO:0000256" key="4">
    <source>
        <dbReference type="ARBA" id="ARBA00022927"/>
    </source>
</evidence>
<comment type="subcellular location">
    <subcellularLocation>
        <location evidence="1">Membrane</location>
        <topology evidence="1">Single-pass membrane protein</topology>
    </subcellularLocation>
</comment>
<organism evidence="9 10">
    <name type="scientific">Flavobacterium agricola</name>
    <dbReference type="NCBI Taxonomy" id="2870839"/>
    <lineage>
        <taxon>Bacteria</taxon>
        <taxon>Pseudomonadati</taxon>
        <taxon>Bacteroidota</taxon>
        <taxon>Flavobacteriia</taxon>
        <taxon>Flavobacteriales</taxon>
        <taxon>Flavobacteriaceae</taxon>
        <taxon>Flavobacterium</taxon>
    </lineage>
</organism>
<keyword evidence="10" id="KW-1185">Reference proteome</keyword>
<reference evidence="9" key="1">
    <citation type="submission" date="2021-08" db="EMBL/GenBank/DDBJ databases">
        <title>Flavobacterium sp. strain CC-SYL302.</title>
        <authorList>
            <person name="Lin S.-Y."/>
            <person name="Lee T.-H."/>
            <person name="Young C.-C."/>
        </authorList>
    </citation>
    <scope>NUCLEOTIDE SEQUENCE</scope>
    <source>
        <strain evidence="9">CC-SYL302</strain>
    </source>
</reference>
<dbReference type="RefSeq" id="WP_264432668.1">
    <property type="nucleotide sequence ID" value="NZ_CP081495.1"/>
</dbReference>
<evidence type="ECO:0000313" key="9">
    <source>
        <dbReference type="EMBL" id="UYW00673.1"/>
    </source>
</evidence>
<dbReference type="Pfam" id="PF02416">
    <property type="entry name" value="TatA_B_E"/>
    <property type="match status" value="1"/>
</dbReference>
<keyword evidence="7 8" id="KW-0472">Membrane</keyword>
<keyword evidence="4" id="KW-0653">Protein transport</keyword>
<dbReference type="PRINTS" id="PR01506">
    <property type="entry name" value="TATBPROTEIN"/>
</dbReference>
<evidence type="ECO:0000313" key="10">
    <source>
        <dbReference type="Proteomes" id="UP001163328"/>
    </source>
</evidence>
<evidence type="ECO:0000256" key="8">
    <source>
        <dbReference type="SAM" id="Phobius"/>
    </source>
</evidence>